<evidence type="ECO:0000259" key="2">
    <source>
        <dbReference type="Pfam" id="PF00144"/>
    </source>
</evidence>
<dbReference type="GO" id="GO:0009002">
    <property type="term" value="F:serine-type D-Ala-D-Ala carboxypeptidase activity"/>
    <property type="evidence" value="ECO:0007669"/>
    <property type="project" value="UniProtKB-EC"/>
</dbReference>
<accession>A0A3S4BWG9</accession>
<keyword evidence="3" id="KW-0645">Protease</keyword>
<proteinExistence type="predicted"/>
<organism evidence="3 4">
    <name type="scientific">Mycobacterium basiliense</name>
    <dbReference type="NCBI Taxonomy" id="2094119"/>
    <lineage>
        <taxon>Bacteria</taxon>
        <taxon>Bacillati</taxon>
        <taxon>Actinomycetota</taxon>
        <taxon>Actinomycetes</taxon>
        <taxon>Mycobacteriales</taxon>
        <taxon>Mycobacteriaceae</taxon>
        <taxon>Mycobacterium</taxon>
    </lineage>
</organism>
<keyword evidence="3" id="KW-0378">Hydrolase</keyword>
<name>A0A3S4BWG9_9MYCO</name>
<sequence>MSRTTTGAADSWAKVTPWPAARRGKWAPLLAVAVLLGACASQHAAITPSTTTRSPAIKARSQQVLDGVIGADEPGCSAAVGIEGEVAWTGVRGIADLATGTKITADTVFDIGSVSKQFTATAILLLDNAGRLALDDPLAQYLPDLPDWALTVTLAEMMHHTSGIPDYIGLLATQGYQPSDRTTEAQALAALAATPELDFKPGTQYEYSNSNYLLLGETVRRVSGKPLPEFLSSEIFQPLGLAMVMDPVAVIPNKAVSYDVGDGGNPVQFRVIDSPWEQVGDGAIQTTPSQLVRWADNYRTGKVGGQRLLDEQLAGAVPTEHGGGDRYGAGIFSRADGTLDHSGSWAGFVTELRISSDRRTSVAISCNTEKQDPENMADALGRLWM</sequence>
<dbReference type="InterPro" id="IPR050491">
    <property type="entry name" value="AmpC-like"/>
</dbReference>
<keyword evidence="3" id="KW-0121">Carboxypeptidase</keyword>
<dbReference type="RefSeq" id="WP_174237015.1">
    <property type="nucleotide sequence ID" value="NZ_CBCSKE010000021.1"/>
</dbReference>
<dbReference type="Pfam" id="PF00144">
    <property type="entry name" value="Beta-lactamase"/>
    <property type="match status" value="1"/>
</dbReference>
<keyword evidence="4" id="KW-1185">Reference proteome</keyword>
<feature type="signal peptide" evidence="1">
    <location>
        <begin position="1"/>
        <end position="44"/>
    </location>
</feature>
<dbReference type="PANTHER" id="PTHR46825">
    <property type="entry name" value="D-ALANYL-D-ALANINE-CARBOXYPEPTIDASE/ENDOPEPTIDASE AMPH"/>
    <property type="match status" value="1"/>
</dbReference>
<dbReference type="KEGG" id="mbai:MB901379_02612"/>
<dbReference type="PANTHER" id="PTHR46825:SF9">
    <property type="entry name" value="BETA-LACTAMASE-RELATED DOMAIN-CONTAINING PROTEIN"/>
    <property type="match status" value="1"/>
</dbReference>
<dbReference type="InterPro" id="IPR012338">
    <property type="entry name" value="Beta-lactam/transpept-like"/>
</dbReference>
<evidence type="ECO:0000313" key="3">
    <source>
        <dbReference type="EMBL" id="VDM89045.1"/>
    </source>
</evidence>
<dbReference type="SUPFAM" id="SSF56601">
    <property type="entry name" value="beta-lactamase/transpeptidase-like"/>
    <property type="match status" value="1"/>
</dbReference>
<dbReference type="EMBL" id="LR130759">
    <property type="protein sequence ID" value="VDM89045.1"/>
    <property type="molecule type" value="Genomic_DNA"/>
</dbReference>
<reference evidence="4" key="1">
    <citation type="submission" date="2018-02" db="EMBL/GenBank/DDBJ databases">
        <authorList>
            <person name="Seth-Smith MB H."/>
            <person name="Seth-Smith H."/>
        </authorList>
    </citation>
    <scope>NUCLEOTIDE SEQUENCE [LARGE SCALE GENOMIC DNA]</scope>
</reference>
<dbReference type="InterPro" id="IPR001466">
    <property type="entry name" value="Beta-lactam-related"/>
</dbReference>
<gene>
    <name evidence="3" type="ORF">MB901379_02612</name>
</gene>
<dbReference type="AlphaFoldDB" id="A0A3S4BWG9"/>
<dbReference type="EC" id="3.4.16.4" evidence="3"/>
<dbReference type="Gene3D" id="3.40.710.10">
    <property type="entry name" value="DD-peptidase/beta-lactamase superfamily"/>
    <property type="match status" value="1"/>
</dbReference>
<protein>
    <submittedName>
        <fullName evidence="3">D-alanyl-D-alanine carboxypeptidase</fullName>
        <ecNumber evidence="3">3.4.16.4</ecNumber>
    </submittedName>
</protein>
<evidence type="ECO:0000256" key="1">
    <source>
        <dbReference type="SAM" id="SignalP"/>
    </source>
</evidence>
<feature type="chain" id="PRO_5039450908" evidence="1">
    <location>
        <begin position="45"/>
        <end position="385"/>
    </location>
</feature>
<evidence type="ECO:0000313" key="4">
    <source>
        <dbReference type="Proteomes" id="UP000269998"/>
    </source>
</evidence>
<dbReference type="Proteomes" id="UP000269998">
    <property type="component" value="Chromosome"/>
</dbReference>
<feature type="domain" description="Beta-lactamase-related" evidence="2">
    <location>
        <begin position="72"/>
        <end position="378"/>
    </location>
</feature>
<keyword evidence="1" id="KW-0732">Signal</keyword>